<feature type="domain" description="Endonuclease/exonuclease/phosphatase" evidence="2">
    <location>
        <begin position="100"/>
        <end position="326"/>
    </location>
</feature>
<reference evidence="3" key="1">
    <citation type="submission" date="2020-06" db="EMBL/GenBank/DDBJ databases">
        <authorList>
            <person name="Dong N."/>
        </authorList>
    </citation>
    <scope>NUCLEOTIDE SEQUENCE</scope>
    <source>
        <strain evidence="3">R1692</strain>
    </source>
</reference>
<dbReference type="Pfam" id="PF03372">
    <property type="entry name" value="Exo_endo_phos"/>
    <property type="match status" value="1"/>
</dbReference>
<evidence type="ECO:0000259" key="2">
    <source>
        <dbReference type="Pfam" id="PF03372"/>
    </source>
</evidence>
<dbReference type="InterPro" id="IPR036691">
    <property type="entry name" value="Endo/exonu/phosph_ase_sf"/>
</dbReference>
<keyword evidence="1" id="KW-0472">Membrane</keyword>
<keyword evidence="3" id="KW-0540">Nuclease</keyword>
<dbReference type="Proteomes" id="UP001170954">
    <property type="component" value="Unassembled WGS sequence"/>
</dbReference>
<evidence type="ECO:0000313" key="4">
    <source>
        <dbReference type="Proteomes" id="UP001170954"/>
    </source>
</evidence>
<keyword evidence="1" id="KW-0812">Transmembrane</keyword>
<dbReference type="RefSeq" id="WP_286650032.1">
    <property type="nucleotide sequence ID" value="NZ_JACAGK010000001.1"/>
</dbReference>
<keyword evidence="3" id="KW-0255">Endonuclease</keyword>
<feature type="transmembrane region" description="Helical" evidence="1">
    <location>
        <begin position="7"/>
        <end position="26"/>
    </location>
</feature>
<sequence length="342" mass="39727">MGTNVKRVVLLAILCVSSISWLAFYVPPETFVFFHVWAFLIPFLLLTGFSLAVFGIIKKDKWLTFFSCLAFLGNIYYIPFIWQPFRQSLTDPSPADLRIITYNVAKFQMKHNMPSLMHISDFLLESNPQIICLQEVSDEQTIRLLQKMTKMPYLAVSEGISHDQRLAVLSQHPLAKHRTLHFPGRPHLAQLVDIILPNRRVRLMNCHLQTTNINQVMKSKNMGLLQGVKLILKNAKIRGEQAEMLQKELSIHAVNIICGDFNVPPISYSYSRLKGDLKDAFKTAGIGYGYTYRYMMKFFRIDYVFYDEQHFKALRYRTENLEYSDHLPVVVDMKYKVSDDKQ</sequence>
<reference evidence="3" key="2">
    <citation type="journal article" date="2022" name="Sci. Total Environ.">
        <title>Prevalence, transmission, and molecular epidemiology of tet(X)-positive bacteria among humans, animals, and environmental niches in China: An epidemiological, and genomic-based study.</title>
        <authorList>
            <person name="Dong N."/>
            <person name="Zeng Y."/>
            <person name="Cai C."/>
            <person name="Sun C."/>
            <person name="Lu J."/>
            <person name="Liu C."/>
            <person name="Zhou H."/>
            <person name="Sun Q."/>
            <person name="Shu L."/>
            <person name="Wang H."/>
            <person name="Wang Y."/>
            <person name="Wang S."/>
            <person name="Wu C."/>
            <person name="Chan E.W."/>
            <person name="Chen G."/>
            <person name="Shen Z."/>
            <person name="Chen S."/>
            <person name="Zhang R."/>
        </authorList>
    </citation>
    <scope>NUCLEOTIDE SEQUENCE</scope>
    <source>
        <strain evidence="3">R1692</strain>
    </source>
</reference>
<keyword evidence="3" id="KW-0378">Hydrolase</keyword>
<comment type="caution">
    <text evidence="3">The sequence shown here is derived from an EMBL/GenBank/DDBJ whole genome shotgun (WGS) entry which is preliminary data.</text>
</comment>
<name>A0ABT7NHJ9_9SPHI</name>
<dbReference type="Gene3D" id="3.60.10.10">
    <property type="entry name" value="Endonuclease/exonuclease/phosphatase"/>
    <property type="match status" value="1"/>
</dbReference>
<organism evidence="3 4">
    <name type="scientific">Sphingobacterium hotanense</name>
    <dbReference type="NCBI Taxonomy" id="649196"/>
    <lineage>
        <taxon>Bacteria</taxon>
        <taxon>Pseudomonadati</taxon>
        <taxon>Bacteroidota</taxon>
        <taxon>Sphingobacteriia</taxon>
        <taxon>Sphingobacteriales</taxon>
        <taxon>Sphingobacteriaceae</taxon>
        <taxon>Sphingobacterium</taxon>
    </lineage>
</organism>
<dbReference type="PANTHER" id="PTHR14859">
    <property type="entry name" value="CALCOFLUOR WHITE HYPERSENSITIVE PROTEIN PRECURSOR"/>
    <property type="match status" value="1"/>
</dbReference>
<dbReference type="EMBL" id="JACAGK010000001">
    <property type="protein sequence ID" value="MDM1046666.1"/>
    <property type="molecule type" value="Genomic_DNA"/>
</dbReference>
<keyword evidence="4" id="KW-1185">Reference proteome</keyword>
<evidence type="ECO:0000313" key="3">
    <source>
        <dbReference type="EMBL" id="MDM1046666.1"/>
    </source>
</evidence>
<feature type="transmembrane region" description="Helical" evidence="1">
    <location>
        <begin position="62"/>
        <end position="82"/>
    </location>
</feature>
<dbReference type="SUPFAM" id="SSF56219">
    <property type="entry name" value="DNase I-like"/>
    <property type="match status" value="1"/>
</dbReference>
<dbReference type="CDD" id="cd09084">
    <property type="entry name" value="EEP-2"/>
    <property type="match status" value="1"/>
</dbReference>
<proteinExistence type="predicted"/>
<dbReference type="InterPro" id="IPR005135">
    <property type="entry name" value="Endo/exonuclease/phosphatase"/>
</dbReference>
<keyword evidence="1" id="KW-1133">Transmembrane helix</keyword>
<dbReference type="InterPro" id="IPR051916">
    <property type="entry name" value="GPI-anchor_lipid_remodeler"/>
</dbReference>
<evidence type="ECO:0000256" key="1">
    <source>
        <dbReference type="SAM" id="Phobius"/>
    </source>
</evidence>
<accession>A0ABT7NHJ9</accession>
<feature type="transmembrane region" description="Helical" evidence="1">
    <location>
        <begin position="32"/>
        <end position="55"/>
    </location>
</feature>
<protein>
    <submittedName>
        <fullName evidence="3">Endonuclease/exonuclease/phosphatase family protein</fullName>
    </submittedName>
</protein>
<dbReference type="GO" id="GO:0004519">
    <property type="term" value="F:endonuclease activity"/>
    <property type="evidence" value="ECO:0007669"/>
    <property type="project" value="UniProtKB-KW"/>
</dbReference>
<gene>
    <name evidence="3" type="ORF">HX018_00145</name>
</gene>
<dbReference type="PANTHER" id="PTHR14859:SF15">
    <property type="entry name" value="ENDONUCLEASE_EXONUCLEASE_PHOSPHATASE DOMAIN-CONTAINING PROTEIN"/>
    <property type="match status" value="1"/>
</dbReference>